<dbReference type="Pfam" id="PF22483">
    <property type="entry name" value="Mu-transpos_C_2"/>
    <property type="match status" value="1"/>
</dbReference>
<dbReference type="InterPro" id="IPR001584">
    <property type="entry name" value="Integrase_cat-core"/>
</dbReference>
<evidence type="ECO:0000259" key="2">
    <source>
        <dbReference type="PROSITE" id="PS50994"/>
    </source>
</evidence>
<dbReference type="PANTHER" id="PTHR35004">
    <property type="entry name" value="TRANSPOSASE RV3428C-RELATED"/>
    <property type="match status" value="1"/>
</dbReference>
<feature type="compositionally biased region" description="Basic residues" evidence="1">
    <location>
        <begin position="370"/>
        <end position="379"/>
    </location>
</feature>
<feature type="region of interest" description="Disordered" evidence="1">
    <location>
        <begin position="496"/>
        <end position="518"/>
    </location>
</feature>
<dbReference type="InterPro" id="IPR012337">
    <property type="entry name" value="RNaseH-like_sf"/>
</dbReference>
<protein>
    <submittedName>
        <fullName evidence="3">IS21 family transposase</fullName>
    </submittedName>
</protein>
<dbReference type="NCBIfam" id="NF033546">
    <property type="entry name" value="transpos_IS21"/>
    <property type="match status" value="1"/>
</dbReference>
<dbReference type="PROSITE" id="PS50994">
    <property type="entry name" value="INTEGRASE"/>
    <property type="match status" value="1"/>
</dbReference>
<sequence>MRHLVEILRRFKEEKQGVRAISRALDLSPTTVARYLKHADSLPWPLPDNISLEKALGIKQGRPPARKPEPDWGRIGLELRSHKGVTLQLLWEEYRERDPQGYSYSQFCARYRQFQKSADLVMRQEYRAGEVTFVDFAGCTVPIRDPRTGETVFEAQIFVGVLGCSHYTYCEAVPSQALTHWISVHVRMFEFFGGCSELLTPDNLKSGVSQADRYEPLLNDTYREMAHHYRTTVLTARVRRPRDKSRAELGVQVVTRWVLAVLRKRRFFSLEELNAAIRPLLTRLNERPFKKLEGSRSSLFRSLDQPALIPLPMGRYECAEWKNARVHLDYHVELLGAFYSVPYQLVRQEVSLRWTDTVVEIFHGNERVASHSRAHRKGEKRTEPLHMPSTHRVKGDWTPERFQRWGASIGPETSQVIMEILSRAPHPEQAFRSCLGILHLSGRFGPESLEAACRKARTLQSVSYRSIHLLLKNREFLGAKSPSATEVREALPHDNLRGPSYYRADSDPGPLTKGVSAC</sequence>
<dbReference type="PANTHER" id="PTHR35004:SF8">
    <property type="entry name" value="TRANSPOSASE RV3428C-RELATED"/>
    <property type="match status" value="1"/>
</dbReference>
<dbReference type="EMBL" id="DTMM01000123">
    <property type="protein sequence ID" value="HFT93531.1"/>
    <property type="molecule type" value="Genomic_DNA"/>
</dbReference>
<feature type="region of interest" description="Disordered" evidence="1">
    <location>
        <begin position="370"/>
        <end position="393"/>
    </location>
</feature>
<feature type="domain" description="Integrase catalytic" evidence="2">
    <location>
        <begin position="124"/>
        <end position="305"/>
    </location>
</feature>
<evidence type="ECO:0000256" key="1">
    <source>
        <dbReference type="SAM" id="MobiDB-lite"/>
    </source>
</evidence>
<dbReference type="AlphaFoldDB" id="A0A7C3QTX3"/>
<gene>
    <name evidence="3" type="ORF">ENX03_06275</name>
</gene>
<reference evidence="3" key="1">
    <citation type="journal article" date="2020" name="mSystems">
        <title>Genome- and Community-Level Interaction Insights into Carbon Utilization and Element Cycling Functions of Hydrothermarchaeota in Hydrothermal Sediment.</title>
        <authorList>
            <person name="Zhou Z."/>
            <person name="Liu Y."/>
            <person name="Xu W."/>
            <person name="Pan J."/>
            <person name="Luo Z.H."/>
            <person name="Li M."/>
        </authorList>
    </citation>
    <scope>NUCLEOTIDE SEQUENCE [LARGE SCALE GENOMIC DNA]</scope>
    <source>
        <strain evidence="3">SpSt-902</strain>
    </source>
</reference>
<dbReference type="InterPro" id="IPR054353">
    <property type="entry name" value="IstA-like_C"/>
</dbReference>
<accession>A0A7C3QTX3</accession>
<name>A0A7C3QTX3_9BACT</name>
<comment type="caution">
    <text evidence="3">The sequence shown here is derived from an EMBL/GenBank/DDBJ whole genome shotgun (WGS) entry which is preliminary data.</text>
</comment>
<organism evidence="3">
    <name type="scientific">Leptospirillum ferriphilum</name>
    <dbReference type="NCBI Taxonomy" id="178606"/>
    <lineage>
        <taxon>Bacteria</taxon>
        <taxon>Pseudomonadati</taxon>
        <taxon>Nitrospirota</taxon>
        <taxon>Nitrospiria</taxon>
        <taxon>Nitrospirales</taxon>
        <taxon>Nitrospiraceae</taxon>
        <taxon>Leptospirillum</taxon>
    </lineage>
</organism>
<evidence type="ECO:0000313" key="3">
    <source>
        <dbReference type="EMBL" id="HFT93531.1"/>
    </source>
</evidence>
<dbReference type="SUPFAM" id="SSF53098">
    <property type="entry name" value="Ribonuclease H-like"/>
    <property type="match status" value="1"/>
</dbReference>
<proteinExistence type="predicted"/>
<dbReference type="GO" id="GO:0015074">
    <property type="term" value="P:DNA integration"/>
    <property type="evidence" value="ECO:0007669"/>
    <property type="project" value="InterPro"/>
</dbReference>